<dbReference type="GO" id="GO:0005615">
    <property type="term" value="C:extracellular space"/>
    <property type="evidence" value="ECO:0007669"/>
    <property type="project" value="TreeGrafter"/>
</dbReference>
<dbReference type="PANTHER" id="PTHR11533">
    <property type="entry name" value="PROTEASE M1 ZINC METALLOPROTEASE"/>
    <property type="match status" value="1"/>
</dbReference>
<dbReference type="GO" id="GO:0006508">
    <property type="term" value="P:proteolysis"/>
    <property type="evidence" value="ECO:0007669"/>
    <property type="project" value="UniProtKB-KW"/>
</dbReference>
<dbReference type="InterPro" id="IPR042097">
    <property type="entry name" value="Aminopeptidase_N-like_N_sf"/>
</dbReference>
<keyword evidence="10" id="KW-0862">Zinc</keyword>
<dbReference type="GO" id="GO:0070006">
    <property type="term" value="F:metalloaminopeptidase activity"/>
    <property type="evidence" value="ECO:0007669"/>
    <property type="project" value="TreeGrafter"/>
</dbReference>
<comment type="cofactor">
    <cofactor evidence="2">
        <name>Zn(2+)</name>
        <dbReference type="ChEBI" id="CHEBI:29105"/>
    </cofactor>
</comment>
<dbReference type="InterPro" id="IPR050344">
    <property type="entry name" value="Peptidase_M1_aminopeptidases"/>
</dbReference>
<dbReference type="Pfam" id="PF01433">
    <property type="entry name" value="Peptidase_M1"/>
    <property type="match status" value="1"/>
</dbReference>
<evidence type="ECO:0000256" key="3">
    <source>
        <dbReference type="ARBA" id="ARBA00010136"/>
    </source>
</evidence>
<evidence type="ECO:0000256" key="2">
    <source>
        <dbReference type="ARBA" id="ARBA00001947"/>
    </source>
</evidence>
<dbReference type="InterPro" id="IPR001930">
    <property type="entry name" value="Peptidase_M1"/>
</dbReference>
<dbReference type="Gene3D" id="1.25.10.10">
    <property type="entry name" value="Leucine-rich Repeat Variant"/>
    <property type="match status" value="1"/>
</dbReference>
<evidence type="ECO:0000256" key="6">
    <source>
        <dbReference type="ARBA" id="ARBA00022438"/>
    </source>
</evidence>
<evidence type="ECO:0000256" key="11">
    <source>
        <dbReference type="ARBA" id="ARBA00023049"/>
    </source>
</evidence>
<gene>
    <name evidence="15" type="ORF">QNI22_24835</name>
</gene>
<dbReference type="EMBL" id="JASJOU010000009">
    <property type="protein sequence ID" value="MDJ1503913.1"/>
    <property type="molecule type" value="Genomic_DNA"/>
</dbReference>
<dbReference type="InterPro" id="IPR011989">
    <property type="entry name" value="ARM-like"/>
</dbReference>
<dbReference type="PANTHER" id="PTHR11533:SF174">
    <property type="entry name" value="PUROMYCIN-SENSITIVE AMINOPEPTIDASE-RELATED"/>
    <property type="match status" value="1"/>
</dbReference>
<proteinExistence type="inferred from homology"/>
<dbReference type="SUPFAM" id="SSF55486">
    <property type="entry name" value="Metalloproteases ('zincins'), catalytic domain"/>
    <property type="match status" value="1"/>
</dbReference>
<evidence type="ECO:0000256" key="12">
    <source>
        <dbReference type="SAM" id="MobiDB-lite"/>
    </source>
</evidence>
<evidence type="ECO:0000256" key="1">
    <source>
        <dbReference type="ARBA" id="ARBA00000098"/>
    </source>
</evidence>
<feature type="domain" description="Aminopeptidase N-like N-terminal" evidence="14">
    <location>
        <begin position="78"/>
        <end position="267"/>
    </location>
</feature>
<evidence type="ECO:0000256" key="5">
    <source>
        <dbReference type="ARBA" id="ARBA00015611"/>
    </source>
</evidence>
<dbReference type="InterPro" id="IPR014782">
    <property type="entry name" value="Peptidase_M1_dom"/>
</dbReference>
<dbReference type="Pfam" id="PF17900">
    <property type="entry name" value="Peptidase_M1_N"/>
    <property type="match status" value="1"/>
</dbReference>
<evidence type="ECO:0000256" key="4">
    <source>
        <dbReference type="ARBA" id="ARBA00012564"/>
    </source>
</evidence>
<dbReference type="Proteomes" id="UP001232063">
    <property type="component" value="Unassembled WGS sequence"/>
</dbReference>
<dbReference type="PRINTS" id="PR00756">
    <property type="entry name" value="ALADIPTASE"/>
</dbReference>
<reference evidence="15" key="1">
    <citation type="submission" date="2023-05" db="EMBL/GenBank/DDBJ databases">
        <authorList>
            <person name="Zhang X."/>
        </authorList>
    </citation>
    <scope>NUCLEOTIDE SEQUENCE</scope>
    <source>
        <strain evidence="15">BD1B2-1</strain>
    </source>
</reference>
<evidence type="ECO:0000259" key="13">
    <source>
        <dbReference type="Pfam" id="PF01433"/>
    </source>
</evidence>
<organism evidence="15 16">
    <name type="scientific">Xanthocytophaga agilis</name>
    <dbReference type="NCBI Taxonomy" id="3048010"/>
    <lineage>
        <taxon>Bacteria</taxon>
        <taxon>Pseudomonadati</taxon>
        <taxon>Bacteroidota</taxon>
        <taxon>Cytophagia</taxon>
        <taxon>Cytophagales</taxon>
        <taxon>Rhodocytophagaceae</taxon>
        <taxon>Xanthocytophaga</taxon>
    </lineage>
</organism>
<dbReference type="EC" id="3.4.11.2" evidence="4"/>
<comment type="similarity">
    <text evidence="3">Belongs to the peptidase M1 family.</text>
</comment>
<feature type="region of interest" description="Disordered" evidence="12">
    <location>
        <begin position="51"/>
        <end position="70"/>
    </location>
</feature>
<evidence type="ECO:0000313" key="15">
    <source>
        <dbReference type="EMBL" id="MDJ1503913.1"/>
    </source>
</evidence>
<dbReference type="GO" id="GO:0016285">
    <property type="term" value="F:alanyl aminopeptidase activity"/>
    <property type="evidence" value="ECO:0007669"/>
    <property type="project" value="UniProtKB-EC"/>
</dbReference>
<keyword evidence="9" id="KW-0378">Hydrolase</keyword>
<dbReference type="AlphaFoldDB" id="A0AAE3UIM5"/>
<comment type="caution">
    <text evidence="15">The sequence shown here is derived from an EMBL/GenBank/DDBJ whole genome shotgun (WGS) entry which is preliminary data.</text>
</comment>
<keyword evidence="6" id="KW-0031">Aminopeptidase</keyword>
<dbReference type="SUPFAM" id="SSF48371">
    <property type="entry name" value="ARM repeat"/>
    <property type="match status" value="1"/>
</dbReference>
<evidence type="ECO:0000256" key="7">
    <source>
        <dbReference type="ARBA" id="ARBA00022670"/>
    </source>
</evidence>
<evidence type="ECO:0000256" key="10">
    <source>
        <dbReference type="ARBA" id="ARBA00022833"/>
    </source>
</evidence>
<dbReference type="GO" id="GO:0043171">
    <property type="term" value="P:peptide catabolic process"/>
    <property type="evidence" value="ECO:0007669"/>
    <property type="project" value="TreeGrafter"/>
</dbReference>
<evidence type="ECO:0000313" key="16">
    <source>
        <dbReference type="Proteomes" id="UP001232063"/>
    </source>
</evidence>
<dbReference type="GO" id="GO:0042277">
    <property type="term" value="F:peptide binding"/>
    <property type="evidence" value="ECO:0007669"/>
    <property type="project" value="TreeGrafter"/>
</dbReference>
<dbReference type="Gene3D" id="1.10.390.10">
    <property type="entry name" value="Neutral Protease Domain 2"/>
    <property type="match status" value="1"/>
</dbReference>
<dbReference type="GO" id="GO:0016020">
    <property type="term" value="C:membrane"/>
    <property type="evidence" value="ECO:0007669"/>
    <property type="project" value="TreeGrafter"/>
</dbReference>
<keyword evidence="8" id="KW-0479">Metal-binding</keyword>
<dbReference type="RefSeq" id="WP_314514666.1">
    <property type="nucleotide sequence ID" value="NZ_JASJOU010000009.1"/>
</dbReference>
<evidence type="ECO:0000256" key="9">
    <source>
        <dbReference type="ARBA" id="ARBA00022801"/>
    </source>
</evidence>
<evidence type="ECO:0000256" key="8">
    <source>
        <dbReference type="ARBA" id="ARBA00022723"/>
    </source>
</evidence>
<dbReference type="Gene3D" id="2.60.40.1730">
    <property type="entry name" value="tricorn interacting facor f3 domain"/>
    <property type="match status" value="1"/>
</dbReference>
<feature type="domain" description="Peptidase M1 membrane alanine aminopeptidase" evidence="13">
    <location>
        <begin position="305"/>
        <end position="510"/>
    </location>
</feature>
<name>A0AAE3UIM5_9BACT</name>
<dbReference type="GO" id="GO:0008270">
    <property type="term" value="F:zinc ion binding"/>
    <property type="evidence" value="ECO:0007669"/>
    <property type="project" value="InterPro"/>
</dbReference>
<keyword evidence="11" id="KW-0482">Metalloprotease</keyword>
<sequence>MHKKLFVTISFLSLIFYFDACKSSQQPSASTKETQSDTAAIDSVASAVIDSAEAEEKKEPEEMYPYQPERTRKHDLLHTRLDVRFDWNKQHLLGTATLTLKPHFYTQDSLYLDAKGFDIQSIDLLEAGKAIRLHYGYDQKIIGIKLAKPVTRNDKFTIQIKYVAKPNDLPKGGSAAITEDKGLYFINPDGKDPNKPRQLWTQGETQASSCWFPTIDSPNERCTEEIYITVDKNYATLSNGLLISSKQNSDGTRTDYWKQDKPHAPYLFMMAVGDFAVVKDKWNNIELSYWVDKSYGKYAKDIFGRTPEMLTFFSKVLDYPYAWDKFAQVVVHDYVSGAMENTTAVVFGDYVQKDDRELIDDTNDDVIAHEMFHHWFGDLVTCESWSNLPLNESFATYGEYLWIEHKQGRNEADYHLQADQEQYLAEAEGKQESLIRYYYADKEDMFDAHSYQKGGLILHMLRKYVGDEAFFKSLNLYLKRNAFTKVEIHDLRKAFEEVTGEDLNWFFDQWFLTAGHPKVKVAHQYANGKVQLQVSQSPSDEDVSQVYRLPVQVEIWTGGKKTTHEITINQSEQVFEFPAAAKPDLVLFDAETQLLAAQVTHPKSESELVYQYYHSDKFLARYESFNELFKILTDEEEEDAETKSKTPALSSRSQAIQQLAKDALNDKSWVIRQMAVRNIPSEVSPDFETLAKKIAIQDTRSYVRAEALGKLIKWQADKYQDVFRQALADKSYYVVATALIGYLRTQPADAEQQLASFRKYTNNDIVLALASYYSQTGNPELFDWFTEKFNRTDMNFLYPFTQLYGDYLQKQSRDVQKKGISYLENIARNSSNEFVRFNAYQTLGLFEEVEGVKEIRNDIRSKETSPKLREFYDNMK</sequence>
<keyword evidence="16" id="KW-1185">Reference proteome</keyword>
<dbReference type="InterPro" id="IPR045357">
    <property type="entry name" value="Aminopeptidase_N-like_N"/>
</dbReference>
<dbReference type="InterPro" id="IPR027268">
    <property type="entry name" value="Peptidase_M4/M1_CTD_sf"/>
</dbReference>
<dbReference type="SUPFAM" id="SSF63737">
    <property type="entry name" value="Leukotriene A4 hydrolase N-terminal domain"/>
    <property type="match status" value="1"/>
</dbReference>
<accession>A0AAE3UIM5</accession>
<evidence type="ECO:0000259" key="14">
    <source>
        <dbReference type="Pfam" id="PF17900"/>
    </source>
</evidence>
<keyword evidence="7" id="KW-0645">Protease</keyword>
<protein>
    <recommendedName>
        <fullName evidence="5">Aminopeptidase N</fullName>
        <ecNumber evidence="4">3.4.11.2</ecNumber>
    </recommendedName>
</protein>
<dbReference type="InterPro" id="IPR016024">
    <property type="entry name" value="ARM-type_fold"/>
</dbReference>
<dbReference type="GO" id="GO:0005737">
    <property type="term" value="C:cytoplasm"/>
    <property type="evidence" value="ECO:0007669"/>
    <property type="project" value="TreeGrafter"/>
</dbReference>
<dbReference type="CDD" id="cd09603">
    <property type="entry name" value="M1_APN_like"/>
    <property type="match status" value="1"/>
</dbReference>
<comment type="catalytic activity">
    <reaction evidence="1">
        <text>Release of an N-terminal amino acid, Xaa-|-Yaa- from a peptide, amide or arylamide. Xaa is preferably Ala, but may be most amino acids including Pro (slow action). When a terminal hydrophobic residue is followed by a prolyl residue, the two may be released as an intact Xaa-Pro dipeptide.</text>
        <dbReference type="EC" id="3.4.11.2"/>
    </reaction>
</comment>